<proteinExistence type="inferred from homology"/>
<protein>
    <submittedName>
        <fullName evidence="6">Branched-chain amino acid ABC transporter substrate-binding protein</fullName>
    </submittedName>
</protein>
<evidence type="ECO:0000259" key="5">
    <source>
        <dbReference type="Pfam" id="PF13458"/>
    </source>
</evidence>
<evidence type="ECO:0000256" key="2">
    <source>
        <dbReference type="ARBA" id="ARBA00022448"/>
    </source>
</evidence>
<dbReference type="GO" id="GO:0006865">
    <property type="term" value="P:amino acid transport"/>
    <property type="evidence" value="ECO:0007669"/>
    <property type="project" value="UniProtKB-KW"/>
</dbReference>
<dbReference type="PANTHER" id="PTHR47151:SF2">
    <property type="entry name" value="AMINO ACID BINDING PROTEIN"/>
    <property type="match status" value="1"/>
</dbReference>
<dbReference type="PROSITE" id="PS51257">
    <property type="entry name" value="PROKAR_LIPOPROTEIN"/>
    <property type="match status" value="1"/>
</dbReference>
<accession>A0A345Y8N4</accession>
<name>A0A345Y8N4_9NEIS</name>
<dbReference type="AlphaFoldDB" id="A0A345Y8N4"/>
<keyword evidence="4" id="KW-0029">Amino-acid transport</keyword>
<organism evidence="6 7">
    <name type="scientific">Crenobacter cavernae</name>
    <dbReference type="NCBI Taxonomy" id="2290923"/>
    <lineage>
        <taxon>Bacteria</taxon>
        <taxon>Pseudomonadati</taxon>
        <taxon>Pseudomonadota</taxon>
        <taxon>Betaproteobacteria</taxon>
        <taxon>Neisseriales</taxon>
        <taxon>Neisseriaceae</taxon>
        <taxon>Crenobacter</taxon>
    </lineage>
</organism>
<evidence type="ECO:0000313" key="6">
    <source>
        <dbReference type="EMBL" id="AXK40286.1"/>
    </source>
</evidence>
<dbReference type="RefSeq" id="WP_115434214.1">
    <property type="nucleotide sequence ID" value="NZ_CP031337.1"/>
</dbReference>
<dbReference type="InterPro" id="IPR028082">
    <property type="entry name" value="Peripla_BP_I"/>
</dbReference>
<dbReference type="PANTHER" id="PTHR47151">
    <property type="entry name" value="LEU/ILE/VAL-BINDING ABC TRANSPORTER SUBUNIT"/>
    <property type="match status" value="1"/>
</dbReference>
<keyword evidence="2" id="KW-0813">Transport</keyword>
<evidence type="ECO:0000256" key="1">
    <source>
        <dbReference type="ARBA" id="ARBA00010062"/>
    </source>
</evidence>
<dbReference type="KEGG" id="ccah:DWG20_13060"/>
<sequence>MKKIAQLSLFAAAVLALSACGKQEQQAAGDAPAAAGAPQAEAGGSEVVKIGQVSPMTGPIAHFGKDNERGAILAIDELNAEGVEIGGKKVKFELISEDDQADPKIGTQVAQRLVDAKIVAVVGHLNSGTTIPASKIYSDAGIPQISPAATNPAYTQQGFKTAFRVIGNDVQQGKALGEFAVDGLKAKKIAIIDDRTAYGQGLADEFEKAVKTKGGTVIKREFTTNTATDFNAILTSLKGSNPDLVFYGGMDAQAGPMAKQMKRLGLKAKLLGGDGIQTPEFMKLAGDAAEGQYASSPGMPKEKMPGFADFNKRFQAKFNTEIQIYAPYEYDAVRVLVDAMKRAQSTDPKAFLPEVGKTDYNGVTGRIQFDDKGDIKNGAVTVYQAKAGKWSVVSTVGGPGAAQ</sequence>
<dbReference type="InterPro" id="IPR000709">
    <property type="entry name" value="Leu_Ile_Val-bd"/>
</dbReference>
<evidence type="ECO:0000256" key="4">
    <source>
        <dbReference type="ARBA" id="ARBA00022970"/>
    </source>
</evidence>
<dbReference type="Proteomes" id="UP000254537">
    <property type="component" value="Chromosome"/>
</dbReference>
<reference evidence="6 7" key="1">
    <citation type="submission" date="2018-07" db="EMBL/GenBank/DDBJ databases">
        <title>Crenobacter cavernae sp. nov., isolated from a karst cave.</title>
        <authorList>
            <person name="Zhu H."/>
        </authorList>
    </citation>
    <scope>NUCLEOTIDE SEQUENCE [LARGE SCALE GENOMIC DNA]</scope>
    <source>
        <strain evidence="6 7">K1W11S-77</strain>
    </source>
</reference>
<dbReference type="EMBL" id="CP031337">
    <property type="protein sequence ID" value="AXK40286.1"/>
    <property type="molecule type" value="Genomic_DNA"/>
</dbReference>
<dbReference type="PRINTS" id="PR00337">
    <property type="entry name" value="LEUILEVALBP"/>
</dbReference>
<evidence type="ECO:0000313" key="7">
    <source>
        <dbReference type="Proteomes" id="UP000254537"/>
    </source>
</evidence>
<evidence type="ECO:0000256" key="3">
    <source>
        <dbReference type="ARBA" id="ARBA00022729"/>
    </source>
</evidence>
<dbReference type="SUPFAM" id="SSF53822">
    <property type="entry name" value="Periplasmic binding protein-like I"/>
    <property type="match status" value="1"/>
</dbReference>
<dbReference type="Pfam" id="PF13458">
    <property type="entry name" value="Peripla_BP_6"/>
    <property type="match status" value="1"/>
</dbReference>
<gene>
    <name evidence="6" type="ORF">DWG20_13060</name>
</gene>
<feature type="domain" description="Leucine-binding protein" evidence="5">
    <location>
        <begin position="48"/>
        <end position="388"/>
    </location>
</feature>
<keyword evidence="3" id="KW-0732">Signal</keyword>
<comment type="similarity">
    <text evidence="1">Belongs to the leucine-binding protein family.</text>
</comment>
<dbReference type="Gene3D" id="3.40.50.2300">
    <property type="match status" value="2"/>
</dbReference>
<dbReference type="CDD" id="cd06342">
    <property type="entry name" value="PBP1_ABC_LIVBP-like"/>
    <property type="match status" value="1"/>
</dbReference>
<dbReference type="OrthoDB" id="9783240at2"/>
<dbReference type="InterPro" id="IPR028081">
    <property type="entry name" value="Leu-bd"/>
</dbReference>